<dbReference type="Proteomes" id="UP000494256">
    <property type="component" value="Unassembled WGS sequence"/>
</dbReference>
<dbReference type="AlphaFoldDB" id="A0A8S1AP98"/>
<evidence type="ECO:0000313" key="5">
    <source>
        <dbReference type="Proteomes" id="UP000494256"/>
    </source>
</evidence>
<feature type="region of interest" description="Disordered" evidence="1">
    <location>
        <begin position="36"/>
        <end position="66"/>
    </location>
</feature>
<protein>
    <submittedName>
        <fullName evidence="3">Uncharacterized protein</fullName>
    </submittedName>
</protein>
<evidence type="ECO:0000313" key="2">
    <source>
        <dbReference type="EMBL" id="CAB3246277.1"/>
    </source>
</evidence>
<organism evidence="3 5">
    <name type="scientific">Arctia plantaginis</name>
    <name type="common">Wood tiger moth</name>
    <name type="synonym">Phalaena plantaginis</name>
    <dbReference type="NCBI Taxonomy" id="874455"/>
    <lineage>
        <taxon>Eukaryota</taxon>
        <taxon>Metazoa</taxon>
        <taxon>Ecdysozoa</taxon>
        <taxon>Arthropoda</taxon>
        <taxon>Hexapoda</taxon>
        <taxon>Insecta</taxon>
        <taxon>Pterygota</taxon>
        <taxon>Neoptera</taxon>
        <taxon>Endopterygota</taxon>
        <taxon>Lepidoptera</taxon>
        <taxon>Glossata</taxon>
        <taxon>Ditrysia</taxon>
        <taxon>Noctuoidea</taxon>
        <taxon>Erebidae</taxon>
        <taxon>Arctiinae</taxon>
        <taxon>Arctia</taxon>
    </lineage>
</organism>
<evidence type="ECO:0000313" key="3">
    <source>
        <dbReference type="EMBL" id="CAB3248749.1"/>
    </source>
</evidence>
<proteinExistence type="predicted"/>
<dbReference type="Proteomes" id="UP000494106">
    <property type="component" value="Unassembled WGS sequence"/>
</dbReference>
<gene>
    <name evidence="2" type="ORF">APLA_LOCUS10805</name>
    <name evidence="3" type="ORF">APLA_LOCUS12507</name>
</gene>
<name>A0A8S1AP98_ARCPL</name>
<reference evidence="4 5" key="1">
    <citation type="submission" date="2020-04" db="EMBL/GenBank/DDBJ databases">
        <authorList>
            <person name="Wallbank WR R."/>
            <person name="Pardo Diaz C."/>
            <person name="Kozak K."/>
            <person name="Martin S."/>
            <person name="Jiggins C."/>
            <person name="Moest M."/>
            <person name="Warren A I."/>
            <person name="Byers J.R.P. K."/>
            <person name="Montejo-Kovacevich G."/>
            <person name="Yen C E."/>
        </authorList>
    </citation>
    <scope>NUCLEOTIDE SEQUENCE [LARGE SCALE GENOMIC DNA]</scope>
</reference>
<sequence length="90" mass="10820">MLKRVQKPVLVICSTEFAFRVPVRCRKLVLEQEFSETKQKISTSRKPEPDHEMRRPQRKPIRLHTKTVSTRLHYTSKTKQNWARNSKMEQ</sequence>
<evidence type="ECO:0000313" key="4">
    <source>
        <dbReference type="Proteomes" id="UP000494106"/>
    </source>
</evidence>
<evidence type="ECO:0000256" key="1">
    <source>
        <dbReference type="SAM" id="MobiDB-lite"/>
    </source>
</evidence>
<accession>A0A8S1AP98</accession>
<keyword evidence="4" id="KW-1185">Reference proteome</keyword>
<feature type="compositionally biased region" description="Basic residues" evidence="1">
    <location>
        <begin position="56"/>
        <end position="65"/>
    </location>
</feature>
<feature type="compositionally biased region" description="Basic and acidic residues" evidence="1">
    <location>
        <begin position="36"/>
        <end position="55"/>
    </location>
</feature>
<dbReference type="EMBL" id="CADEBD010000344">
    <property type="protein sequence ID" value="CAB3248749.1"/>
    <property type="molecule type" value="Genomic_DNA"/>
</dbReference>
<comment type="caution">
    <text evidence="3">The sequence shown here is derived from an EMBL/GenBank/DDBJ whole genome shotgun (WGS) entry which is preliminary data.</text>
</comment>
<dbReference type="EMBL" id="CADEBC010000525">
    <property type="protein sequence ID" value="CAB3246277.1"/>
    <property type="molecule type" value="Genomic_DNA"/>
</dbReference>